<dbReference type="GO" id="GO:0004386">
    <property type="term" value="F:helicase activity"/>
    <property type="evidence" value="ECO:0007669"/>
    <property type="project" value="UniProtKB-KW"/>
</dbReference>
<protein>
    <submittedName>
        <fullName evidence="3">DEAD/DEAH box helicase</fullName>
        <ecNumber evidence="3">3.6.4.-</ecNumber>
    </submittedName>
</protein>
<organism evidence="3 4">
    <name type="scientific">Flagellimonas halotolerans</name>
    <dbReference type="NCBI Taxonomy" id="3112164"/>
    <lineage>
        <taxon>Bacteria</taxon>
        <taxon>Pseudomonadati</taxon>
        <taxon>Bacteroidota</taxon>
        <taxon>Flavobacteriia</taxon>
        <taxon>Flavobacteriales</taxon>
        <taxon>Flavobacteriaceae</taxon>
        <taxon>Flagellimonas</taxon>
    </lineage>
</organism>
<gene>
    <name evidence="3" type="ORF">VOP03_03820</name>
</gene>
<keyword evidence="3" id="KW-0067">ATP-binding</keyword>
<feature type="domain" description="Helicase C-terminal" evidence="2">
    <location>
        <begin position="232"/>
        <end position="401"/>
    </location>
</feature>
<evidence type="ECO:0000259" key="2">
    <source>
        <dbReference type="PROSITE" id="PS51194"/>
    </source>
</evidence>
<dbReference type="PROSITE" id="PS51192">
    <property type="entry name" value="HELICASE_ATP_BIND_1"/>
    <property type="match status" value="1"/>
</dbReference>
<comment type="caution">
    <text evidence="3">The sequence shown here is derived from an EMBL/GenBank/DDBJ whole genome shotgun (WGS) entry which is preliminary data.</text>
</comment>
<dbReference type="PANTHER" id="PTHR47396:SF1">
    <property type="entry name" value="ATP-DEPENDENT HELICASE IRC3-RELATED"/>
    <property type="match status" value="1"/>
</dbReference>
<dbReference type="InterPro" id="IPR001650">
    <property type="entry name" value="Helicase_C-like"/>
</dbReference>
<sequence length="503" mass="58428">MEVNKEIKKKTLYDYQEEDLNKIFKHLEKLPKGTNILYQLPTGGGKTVVFSEITRRFIEQTGKKVMVLTHRIELSKQTSKMLKGFGVANKVINSEVKELYDQDNYMCFVAMVETLNNRLQEEKVKINNIGLVIIDEAHYNSFRKLFKYFEDSTILGVTATPLSSNIKLPMKDNYKHLIIGESIKSLIDKQFLAKANLYNYDVSLRTLKLGINGDYTVKSSDEFYSAHSMLGKLLTAYEEIAKGTKTLIFNNGINTSLYVYETFKKAGYNVRHLDNKNTATERKEILDWFAKTPDAILTSVSILTTGFDEPTVESIILNRATRSLTLYFQMIGRGSRVLPNKDEFNVIDMGNNIARFGPWDAPVDWQEIFYFPDFYLENIKNDEEIERDFVYEMPNELRAKFSKSDNITFDVKAEYKKIFAQGKKSKVVLEKSIEQHAQICVENSEDVFDARILAKELKDEISYRVKQYSYCIMNNTKNYKEWLEEDYERKLRSSISKMFAARM</sequence>
<dbReference type="SMART" id="SM00487">
    <property type="entry name" value="DEXDc"/>
    <property type="match status" value="1"/>
</dbReference>
<dbReference type="InterPro" id="IPR014001">
    <property type="entry name" value="Helicase_ATP-bd"/>
</dbReference>
<keyword evidence="3" id="KW-0378">Hydrolase</keyword>
<accession>A0ABU6IMX3</accession>
<dbReference type="GO" id="GO:0016787">
    <property type="term" value="F:hydrolase activity"/>
    <property type="evidence" value="ECO:0007669"/>
    <property type="project" value="UniProtKB-KW"/>
</dbReference>
<dbReference type="PROSITE" id="PS51194">
    <property type="entry name" value="HELICASE_CTER"/>
    <property type="match status" value="1"/>
</dbReference>
<evidence type="ECO:0000313" key="3">
    <source>
        <dbReference type="EMBL" id="MEC4264464.1"/>
    </source>
</evidence>
<dbReference type="InterPro" id="IPR050742">
    <property type="entry name" value="Helicase_Restrict-Modif_Enz"/>
</dbReference>
<dbReference type="EC" id="3.6.4.-" evidence="3"/>
<keyword evidence="3" id="KW-0347">Helicase</keyword>
<reference evidence="3 4" key="1">
    <citation type="submission" date="2024-01" db="EMBL/GenBank/DDBJ databases">
        <title>The strains designed SYSU M86414 and SYSU M84420 isolated from the marine sediment in San Sha City (Hainan Province, China).</title>
        <authorList>
            <person name="Guo D."/>
        </authorList>
    </citation>
    <scope>NUCLEOTIDE SEQUENCE [LARGE SCALE GENOMIC DNA]</scope>
    <source>
        <strain evidence="3 4">SYSU M84420</strain>
    </source>
</reference>
<dbReference type="Pfam" id="PF04851">
    <property type="entry name" value="ResIII"/>
    <property type="match status" value="1"/>
</dbReference>
<dbReference type="PANTHER" id="PTHR47396">
    <property type="entry name" value="TYPE I RESTRICTION ENZYME ECOKI R PROTEIN"/>
    <property type="match status" value="1"/>
</dbReference>
<dbReference type="EMBL" id="JAYMGW010000002">
    <property type="protein sequence ID" value="MEC4264464.1"/>
    <property type="molecule type" value="Genomic_DNA"/>
</dbReference>
<keyword evidence="3" id="KW-0547">Nucleotide-binding</keyword>
<dbReference type="InterPro" id="IPR027417">
    <property type="entry name" value="P-loop_NTPase"/>
</dbReference>
<dbReference type="Pfam" id="PF00271">
    <property type="entry name" value="Helicase_C"/>
    <property type="match status" value="1"/>
</dbReference>
<name>A0ABU6IMX3_9FLAO</name>
<keyword evidence="4" id="KW-1185">Reference proteome</keyword>
<dbReference type="Proteomes" id="UP001355298">
    <property type="component" value="Unassembled WGS sequence"/>
</dbReference>
<evidence type="ECO:0000313" key="4">
    <source>
        <dbReference type="Proteomes" id="UP001355298"/>
    </source>
</evidence>
<dbReference type="SMART" id="SM00490">
    <property type="entry name" value="HELICc"/>
    <property type="match status" value="1"/>
</dbReference>
<dbReference type="InterPro" id="IPR006935">
    <property type="entry name" value="Helicase/UvrB_N"/>
</dbReference>
<dbReference type="CDD" id="cd18799">
    <property type="entry name" value="SF2_C_EcoAI-like"/>
    <property type="match status" value="1"/>
</dbReference>
<dbReference type="Gene3D" id="3.40.50.300">
    <property type="entry name" value="P-loop containing nucleotide triphosphate hydrolases"/>
    <property type="match status" value="2"/>
</dbReference>
<feature type="domain" description="Helicase ATP-binding" evidence="1">
    <location>
        <begin position="27"/>
        <end position="179"/>
    </location>
</feature>
<dbReference type="RefSeq" id="WP_326277248.1">
    <property type="nucleotide sequence ID" value="NZ_JAYKYV010000002.1"/>
</dbReference>
<dbReference type="SUPFAM" id="SSF52540">
    <property type="entry name" value="P-loop containing nucleoside triphosphate hydrolases"/>
    <property type="match status" value="1"/>
</dbReference>
<evidence type="ECO:0000259" key="1">
    <source>
        <dbReference type="PROSITE" id="PS51192"/>
    </source>
</evidence>
<proteinExistence type="predicted"/>